<dbReference type="InterPro" id="IPR018060">
    <property type="entry name" value="HTH_AraC"/>
</dbReference>
<organism evidence="5 6">
    <name type="scientific">Lachnospira eligens</name>
    <dbReference type="NCBI Taxonomy" id="39485"/>
    <lineage>
        <taxon>Bacteria</taxon>
        <taxon>Bacillati</taxon>
        <taxon>Bacillota</taxon>
        <taxon>Clostridia</taxon>
        <taxon>Lachnospirales</taxon>
        <taxon>Lachnospiraceae</taxon>
        <taxon>Lachnospira</taxon>
    </lineage>
</organism>
<dbReference type="PANTHER" id="PTHR43280:SF2">
    <property type="entry name" value="HTH-TYPE TRANSCRIPTIONAL REGULATOR EXSA"/>
    <property type="match status" value="1"/>
</dbReference>
<dbReference type="Gene3D" id="1.10.10.60">
    <property type="entry name" value="Homeodomain-like"/>
    <property type="match status" value="2"/>
</dbReference>
<dbReference type="InterPro" id="IPR009057">
    <property type="entry name" value="Homeodomain-like_sf"/>
</dbReference>
<dbReference type="InterPro" id="IPR018062">
    <property type="entry name" value="HTH_AraC-typ_CS"/>
</dbReference>
<gene>
    <name evidence="5" type="ORF">DW007_03970</name>
</gene>
<dbReference type="SMART" id="SM00342">
    <property type="entry name" value="HTH_ARAC"/>
    <property type="match status" value="1"/>
</dbReference>
<dbReference type="InterPro" id="IPR020449">
    <property type="entry name" value="Tscrpt_reg_AraC-type_HTH"/>
</dbReference>
<feature type="domain" description="HTH araC/xylS-type" evidence="4">
    <location>
        <begin position="320"/>
        <end position="418"/>
    </location>
</feature>
<evidence type="ECO:0000256" key="2">
    <source>
        <dbReference type="ARBA" id="ARBA00023125"/>
    </source>
</evidence>
<evidence type="ECO:0000313" key="6">
    <source>
        <dbReference type="Proteomes" id="UP000285201"/>
    </source>
</evidence>
<protein>
    <submittedName>
        <fullName evidence="5">AraC family transcriptional regulator</fullName>
    </submittedName>
</protein>
<keyword evidence="3" id="KW-0804">Transcription</keyword>
<dbReference type="GO" id="GO:0003700">
    <property type="term" value="F:DNA-binding transcription factor activity"/>
    <property type="evidence" value="ECO:0007669"/>
    <property type="project" value="InterPro"/>
</dbReference>
<dbReference type="Proteomes" id="UP000285201">
    <property type="component" value="Unassembled WGS sequence"/>
</dbReference>
<proteinExistence type="predicted"/>
<dbReference type="PROSITE" id="PS01124">
    <property type="entry name" value="HTH_ARAC_FAMILY_2"/>
    <property type="match status" value="1"/>
</dbReference>
<evidence type="ECO:0000259" key="4">
    <source>
        <dbReference type="PROSITE" id="PS01124"/>
    </source>
</evidence>
<keyword evidence="2" id="KW-0238">DNA-binding</keyword>
<evidence type="ECO:0000313" key="5">
    <source>
        <dbReference type="EMBL" id="RHL70144.1"/>
    </source>
</evidence>
<dbReference type="EMBL" id="QROY01000003">
    <property type="protein sequence ID" value="RHL70144.1"/>
    <property type="molecule type" value="Genomic_DNA"/>
</dbReference>
<name>A0A415MCT8_9FIRM</name>
<dbReference type="PRINTS" id="PR00032">
    <property type="entry name" value="HTHARAC"/>
</dbReference>
<comment type="caution">
    <text evidence="5">The sequence shown here is derived from an EMBL/GenBank/DDBJ whole genome shotgun (WGS) entry which is preliminary data.</text>
</comment>
<dbReference type="Pfam" id="PF12833">
    <property type="entry name" value="HTH_18"/>
    <property type="match status" value="1"/>
</dbReference>
<keyword evidence="1" id="KW-0805">Transcription regulation</keyword>
<evidence type="ECO:0000256" key="3">
    <source>
        <dbReference type="ARBA" id="ARBA00023163"/>
    </source>
</evidence>
<reference evidence="5 6" key="1">
    <citation type="submission" date="2018-08" db="EMBL/GenBank/DDBJ databases">
        <title>A genome reference for cultivated species of the human gut microbiota.</title>
        <authorList>
            <person name="Zou Y."/>
            <person name="Xue W."/>
            <person name="Luo G."/>
        </authorList>
    </citation>
    <scope>NUCLEOTIDE SEQUENCE [LARGE SCALE GENOMIC DNA]</scope>
    <source>
        <strain evidence="5 6">AF36-7BH</strain>
    </source>
</reference>
<dbReference type="GO" id="GO:0043565">
    <property type="term" value="F:sequence-specific DNA binding"/>
    <property type="evidence" value="ECO:0007669"/>
    <property type="project" value="InterPro"/>
</dbReference>
<dbReference type="PROSITE" id="PS00041">
    <property type="entry name" value="HTH_ARAC_FAMILY_1"/>
    <property type="match status" value="1"/>
</dbReference>
<sequence length="419" mass="48721">MVFFMKLYKKHPERKSRYMLNNQIFEFLQHTFADSRGIIFNYFDGPEADLSALDIGIRTHLKNSEQLYDLIRPILRSLKFGEITIVKDPLLMTSITFRSDPDNNSFYSIGPFRSLPYEENDYAKIQINNNFTLTASEDFKYLLKDVPCNIMRIEALAIAKNILYFLHQITDPTVHDYNLEQINSGNFPIIPLEDINARAKIAEEMYSHEEKLLKYITEGNEEKAFSEAKFFRDSDMDHRITNRLLSHRSLLFSTNTLFRKAAQITGIHPIYLDEISQSFAQKLALCTTHQQLNNTYDEMLVDYCALCRTHATRQYSPNMCKIINYISLNLSEEISLNSIAEAVNFSPSYISRKFKEEVGKSLSTYITEQRMILAKSLLEKTGLSIKEISLYIGIPDWNYFTKLFKKAFGITPTEYKKTL</sequence>
<evidence type="ECO:0000256" key="1">
    <source>
        <dbReference type="ARBA" id="ARBA00023015"/>
    </source>
</evidence>
<dbReference type="PANTHER" id="PTHR43280">
    <property type="entry name" value="ARAC-FAMILY TRANSCRIPTIONAL REGULATOR"/>
    <property type="match status" value="1"/>
</dbReference>
<accession>A0A415MCT8</accession>
<dbReference type="AlphaFoldDB" id="A0A415MCT8"/>
<dbReference type="SUPFAM" id="SSF46689">
    <property type="entry name" value="Homeodomain-like"/>
    <property type="match status" value="2"/>
</dbReference>